<dbReference type="Gene3D" id="1.10.1220.10">
    <property type="entry name" value="Met repressor-like"/>
    <property type="match status" value="1"/>
</dbReference>
<dbReference type="GO" id="GO:0006355">
    <property type="term" value="P:regulation of DNA-templated transcription"/>
    <property type="evidence" value="ECO:0007669"/>
    <property type="project" value="InterPro"/>
</dbReference>
<dbReference type="Proteomes" id="UP000239007">
    <property type="component" value="Unassembled WGS sequence"/>
</dbReference>
<evidence type="ECO:0000313" key="2">
    <source>
        <dbReference type="Proteomes" id="UP000239007"/>
    </source>
</evidence>
<proteinExistence type="predicted"/>
<accession>A0A2S7UT26</accession>
<dbReference type="InterPro" id="IPR010985">
    <property type="entry name" value="Ribbon_hlx_hlx"/>
</dbReference>
<organism evidence="1 2">
    <name type="scientific">Psychrosphaera saromensis</name>
    <dbReference type="NCBI Taxonomy" id="716813"/>
    <lineage>
        <taxon>Bacteria</taxon>
        <taxon>Pseudomonadati</taxon>
        <taxon>Pseudomonadota</taxon>
        <taxon>Gammaproteobacteria</taxon>
        <taxon>Alteromonadales</taxon>
        <taxon>Pseudoalteromonadaceae</taxon>
        <taxon>Psychrosphaera</taxon>
    </lineage>
</organism>
<dbReference type="SUPFAM" id="SSF47598">
    <property type="entry name" value="Ribbon-helix-helix"/>
    <property type="match status" value="1"/>
</dbReference>
<dbReference type="EMBL" id="MSCH01000003">
    <property type="protein sequence ID" value="PQJ52672.1"/>
    <property type="molecule type" value="Genomic_DNA"/>
</dbReference>
<dbReference type="RefSeq" id="WP_105051139.1">
    <property type="nucleotide sequence ID" value="NZ_BMYG01000004.1"/>
</dbReference>
<name>A0A2S7UT26_9GAMM</name>
<protein>
    <submittedName>
        <fullName evidence="1">CopG family transcriptional regulator</fullName>
    </submittedName>
</protein>
<comment type="caution">
    <text evidence="1">The sequence shown here is derived from an EMBL/GenBank/DDBJ whole genome shotgun (WGS) entry which is preliminary data.</text>
</comment>
<dbReference type="AlphaFoldDB" id="A0A2S7UT26"/>
<keyword evidence="2" id="KW-1185">Reference proteome</keyword>
<dbReference type="InterPro" id="IPR013321">
    <property type="entry name" value="Arc_rbn_hlx_hlx"/>
</dbReference>
<evidence type="ECO:0000313" key="1">
    <source>
        <dbReference type="EMBL" id="PQJ52672.1"/>
    </source>
</evidence>
<gene>
    <name evidence="1" type="ORF">BTO11_02740</name>
</gene>
<sequence length="78" mass="8953">MSNLTKRSTVYFEPSTHQALKIRAASSETSMSELINDAVRLLMYEDQEDLAAISERSDELVVIYEDFINRLRVDGKIK</sequence>
<reference evidence="1 2" key="1">
    <citation type="submission" date="2016-12" db="EMBL/GenBank/DDBJ databases">
        <title>Diversity of luminous bacteria.</title>
        <authorList>
            <person name="Yoshizawa S."/>
            <person name="Kogure K."/>
        </authorList>
    </citation>
    <scope>NUCLEOTIDE SEQUENCE [LARGE SCALE GENOMIC DNA]</scope>
    <source>
        <strain evidence="1 2">SA4-48</strain>
    </source>
</reference>
<dbReference type="OrthoDB" id="573821at2"/>